<accession>A0A450UJD1</accession>
<name>A0A450UJD1_9GAMM</name>
<protein>
    <submittedName>
        <fullName evidence="1">Uncharacterized protein</fullName>
    </submittedName>
</protein>
<dbReference type="EMBL" id="CAADFF010000037">
    <property type="protein sequence ID" value="VFJ92617.1"/>
    <property type="molecule type" value="Genomic_DNA"/>
</dbReference>
<reference evidence="1" key="1">
    <citation type="submission" date="2019-02" db="EMBL/GenBank/DDBJ databases">
        <authorList>
            <person name="Gruber-Vodicka R. H."/>
            <person name="Seah K. B. B."/>
        </authorList>
    </citation>
    <scope>NUCLEOTIDE SEQUENCE</scope>
    <source>
        <strain evidence="1">BECK_M7</strain>
    </source>
</reference>
<gene>
    <name evidence="1" type="ORF">BECKLFY1418B_GA0070995_103725</name>
</gene>
<sequence length="265" mass="29478">MLALRAKTEVGRVLAHAPILSEALFFRYLEKENQTLRKIASKGYEVLQRHLPKPFAFLAPTQQILLKSRWTVTEYLLLPLKLPRRHDLFRVDEGAHIFPGIPYQPVEGAGWYSSPDRNGQIHRKTVPIQLVQNNDDLCIVGFHPVGKWAALDDPGAIEVATGIPGSVVVIIATAACTVRTRSTGIHGNAIDNHLHPAIATSGAGSTFSVVVFVQRVDLSRRKRVNPVTSIGALVDFIRRKFRAWEKQVTLGFHYPEDKGFLPARG</sequence>
<evidence type="ECO:0000313" key="1">
    <source>
        <dbReference type="EMBL" id="VFJ92617.1"/>
    </source>
</evidence>
<dbReference type="AlphaFoldDB" id="A0A450UJD1"/>
<proteinExistence type="predicted"/>
<organism evidence="1">
    <name type="scientific">Candidatus Kentrum sp. LFY</name>
    <dbReference type="NCBI Taxonomy" id="2126342"/>
    <lineage>
        <taxon>Bacteria</taxon>
        <taxon>Pseudomonadati</taxon>
        <taxon>Pseudomonadota</taxon>
        <taxon>Gammaproteobacteria</taxon>
        <taxon>Candidatus Kentrum</taxon>
    </lineage>
</organism>